<gene>
    <name evidence="2" type="ORF">M011DRAFT_446335</name>
</gene>
<evidence type="ECO:0000313" key="3">
    <source>
        <dbReference type="Proteomes" id="UP000799440"/>
    </source>
</evidence>
<sequence>MTDPDRDWKPKNRPQSTIAREFMTELDHLFRMNGDIDTLDKTVHQKKQEVSNHTQQLEALEARLRETEERLKQAKSSPPAKRASQPQPRDNEGEQGTGSPTTARRVPREQMQSTEGAAAEYVVVARPRPEETEDPREA</sequence>
<dbReference type="Proteomes" id="UP000799440">
    <property type="component" value="Unassembled WGS sequence"/>
</dbReference>
<accession>A0A6A6V9E8</accession>
<name>A0A6A6V9E8_9PLEO</name>
<reference evidence="2" key="1">
    <citation type="journal article" date="2020" name="Stud. Mycol.">
        <title>101 Dothideomycetes genomes: a test case for predicting lifestyles and emergence of pathogens.</title>
        <authorList>
            <person name="Haridas S."/>
            <person name="Albert R."/>
            <person name="Binder M."/>
            <person name="Bloem J."/>
            <person name="Labutti K."/>
            <person name="Salamov A."/>
            <person name="Andreopoulos B."/>
            <person name="Baker S."/>
            <person name="Barry K."/>
            <person name="Bills G."/>
            <person name="Bluhm B."/>
            <person name="Cannon C."/>
            <person name="Castanera R."/>
            <person name="Culley D."/>
            <person name="Daum C."/>
            <person name="Ezra D."/>
            <person name="Gonzalez J."/>
            <person name="Henrissat B."/>
            <person name="Kuo A."/>
            <person name="Liang C."/>
            <person name="Lipzen A."/>
            <person name="Lutzoni F."/>
            <person name="Magnuson J."/>
            <person name="Mondo S."/>
            <person name="Nolan M."/>
            <person name="Ohm R."/>
            <person name="Pangilinan J."/>
            <person name="Park H.-J."/>
            <person name="Ramirez L."/>
            <person name="Alfaro M."/>
            <person name="Sun H."/>
            <person name="Tritt A."/>
            <person name="Yoshinaga Y."/>
            <person name="Zwiers L.-H."/>
            <person name="Turgeon B."/>
            <person name="Goodwin S."/>
            <person name="Spatafora J."/>
            <person name="Crous P."/>
            <person name="Grigoriev I."/>
        </authorList>
    </citation>
    <scope>NUCLEOTIDE SEQUENCE</scope>
    <source>
        <strain evidence="2">CBS 119925</strain>
    </source>
</reference>
<keyword evidence="3" id="KW-1185">Reference proteome</keyword>
<dbReference type="OrthoDB" id="5408734at2759"/>
<dbReference type="EMBL" id="MU006580">
    <property type="protein sequence ID" value="KAF2745787.1"/>
    <property type="molecule type" value="Genomic_DNA"/>
</dbReference>
<evidence type="ECO:0000256" key="1">
    <source>
        <dbReference type="SAM" id="MobiDB-lite"/>
    </source>
</evidence>
<evidence type="ECO:0000313" key="2">
    <source>
        <dbReference type="EMBL" id="KAF2745787.1"/>
    </source>
</evidence>
<dbReference type="AlphaFoldDB" id="A0A6A6V9E8"/>
<organism evidence="2 3">
    <name type="scientific">Sporormia fimetaria CBS 119925</name>
    <dbReference type="NCBI Taxonomy" id="1340428"/>
    <lineage>
        <taxon>Eukaryota</taxon>
        <taxon>Fungi</taxon>
        <taxon>Dikarya</taxon>
        <taxon>Ascomycota</taxon>
        <taxon>Pezizomycotina</taxon>
        <taxon>Dothideomycetes</taxon>
        <taxon>Pleosporomycetidae</taxon>
        <taxon>Pleosporales</taxon>
        <taxon>Sporormiaceae</taxon>
        <taxon>Sporormia</taxon>
    </lineage>
</organism>
<protein>
    <submittedName>
        <fullName evidence="2">Uncharacterized protein</fullName>
    </submittedName>
</protein>
<proteinExistence type="predicted"/>
<feature type="region of interest" description="Disordered" evidence="1">
    <location>
        <begin position="64"/>
        <end position="138"/>
    </location>
</feature>
<feature type="compositionally biased region" description="Basic and acidic residues" evidence="1">
    <location>
        <begin position="127"/>
        <end position="138"/>
    </location>
</feature>